<name>A0AA40JQG3_STAAU</name>
<evidence type="ECO:0000256" key="1">
    <source>
        <dbReference type="SAM" id="MobiDB-lite"/>
    </source>
</evidence>
<accession>A0AA40JQG3</accession>
<gene>
    <name evidence="2" type="ORF">QU38_00515</name>
</gene>
<evidence type="ECO:0000313" key="2">
    <source>
        <dbReference type="EMBL" id="KIU01655.1"/>
    </source>
</evidence>
<sequence>AGYHERFLAHGCQGAVLRCRRLCRLPQARRWPCDRAPEIRNRGNAARTLRAALRKGKDDAARSDQQGRERGHAQAFERQDAQGSAGYAEGQAEGQAHHVVAPRPGI</sequence>
<organism evidence="2 3">
    <name type="scientific">Staphylococcus aureus</name>
    <dbReference type="NCBI Taxonomy" id="1280"/>
    <lineage>
        <taxon>Bacteria</taxon>
        <taxon>Bacillati</taxon>
        <taxon>Bacillota</taxon>
        <taxon>Bacilli</taxon>
        <taxon>Bacillales</taxon>
        <taxon>Staphylococcaceae</taxon>
        <taxon>Staphylococcus</taxon>
    </lineage>
</organism>
<reference evidence="2 3" key="1">
    <citation type="submission" date="2015-01" db="EMBL/GenBank/DDBJ databases">
        <title>Characterization of Swiss Staphylococcus aureus strains involved in food poisoning.</title>
        <authorList>
            <person name="Crovadore J."/>
            <person name="Chablais R."/>
            <person name="Tonacini J."/>
            <person name="Schnyder B."/>
            <person name="Lefort F."/>
        </authorList>
    </citation>
    <scope>NUCLEOTIDE SEQUENCE [LARGE SCALE GENOMIC DNA]</scope>
    <source>
        <strain evidence="2 3">SA-120</strain>
    </source>
</reference>
<feature type="region of interest" description="Disordered" evidence="1">
    <location>
        <begin position="51"/>
        <end position="106"/>
    </location>
</feature>
<feature type="compositionally biased region" description="Basic and acidic residues" evidence="1">
    <location>
        <begin position="55"/>
        <end position="80"/>
    </location>
</feature>
<proteinExistence type="predicted"/>
<dbReference type="Proteomes" id="UP000032274">
    <property type="component" value="Unassembled WGS sequence"/>
</dbReference>
<feature type="non-terminal residue" evidence="2">
    <location>
        <position position="1"/>
    </location>
</feature>
<dbReference type="EMBL" id="JXIG01000119">
    <property type="protein sequence ID" value="KIU01655.1"/>
    <property type="molecule type" value="Genomic_DNA"/>
</dbReference>
<evidence type="ECO:0000313" key="3">
    <source>
        <dbReference type="Proteomes" id="UP000032274"/>
    </source>
</evidence>
<comment type="caution">
    <text evidence="2">The sequence shown here is derived from an EMBL/GenBank/DDBJ whole genome shotgun (WGS) entry which is preliminary data.</text>
</comment>
<protein>
    <submittedName>
        <fullName evidence="2">Uncharacterized protein</fullName>
    </submittedName>
</protein>
<dbReference type="AlphaFoldDB" id="A0AA40JQG3"/>
<feature type="compositionally biased region" description="Low complexity" evidence="1">
    <location>
        <begin position="81"/>
        <end position="94"/>
    </location>
</feature>